<dbReference type="EMBL" id="FOSC01000012">
    <property type="protein sequence ID" value="SFK20572.1"/>
    <property type="molecule type" value="Genomic_DNA"/>
</dbReference>
<organism evidence="1 2">
    <name type="scientific">Marinobacter persicus</name>
    <dbReference type="NCBI Taxonomy" id="930118"/>
    <lineage>
        <taxon>Bacteria</taxon>
        <taxon>Pseudomonadati</taxon>
        <taxon>Pseudomonadota</taxon>
        <taxon>Gammaproteobacteria</taxon>
        <taxon>Pseudomonadales</taxon>
        <taxon>Marinobacteraceae</taxon>
        <taxon>Marinobacter</taxon>
    </lineage>
</organism>
<proteinExistence type="predicted"/>
<name>A0A1I3XM22_9GAMM</name>
<gene>
    <name evidence="1" type="ORF">SAMN05216429_11237</name>
</gene>
<dbReference type="Proteomes" id="UP000199445">
    <property type="component" value="Unassembled WGS sequence"/>
</dbReference>
<evidence type="ECO:0000313" key="1">
    <source>
        <dbReference type="EMBL" id="SFK20572.1"/>
    </source>
</evidence>
<accession>A0A1I3XM22</accession>
<keyword evidence="2" id="KW-1185">Reference proteome</keyword>
<dbReference type="AlphaFoldDB" id="A0A1I3XM22"/>
<reference evidence="1 2" key="1">
    <citation type="submission" date="2016-10" db="EMBL/GenBank/DDBJ databases">
        <authorList>
            <person name="de Groot N.N."/>
        </authorList>
    </citation>
    <scope>NUCLEOTIDE SEQUENCE [LARGE SCALE GENOMIC DNA]</scope>
    <source>
        <strain evidence="1 2">IBRC-M 10445</strain>
    </source>
</reference>
<sequence length="56" mass="5857">MSRLVNSLIYCVALGFLAKAPVCRCGGATSSAGNTGQESQSYALREPLRALIAALR</sequence>
<protein>
    <submittedName>
        <fullName evidence="1">Uncharacterized protein</fullName>
    </submittedName>
</protein>
<evidence type="ECO:0000313" key="2">
    <source>
        <dbReference type="Proteomes" id="UP000199445"/>
    </source>
</evidence>
<dbReference type="RefSeq" id="WP_177187084.1">
    <property type="nucleotide sequence ID" value="NZ_FOSC01000012.1"/>
</dbReference>